<reference evidence="15 16" key="1">
    <citation type="submission" date="2016-11" db="EMBL/GenBank/DDBJ databases">
        <authorList>
            <person name="Jaros S."/>
            <person name="Januszkiewicz K."/>
            <person name="Wedrychowicz H."/>
        </authorList>
    </citation>
    <scope>NUCLEOTIDE SEQUENCE [LARGE SCALE GENOMIC DNA]</scope>
    <source>
        <strain evidence="15 16">ACAM 12</strain>
    </source>
</reference>
<dbReference type="InterPro" id="IPR017938">
    <property type="entry name" value="Riboflavin_synthase-like_b-brl"/>
</dbReference>
<evidence type="ECO:0000256" key="10">
    <source>
        <dbReference type="ARBA" id="ARBA00023004"/>
    </source>
</evidence>
<evidence type="ECO:0000256" key="11">
    <source>
        <dbReference type="ARBA" id="ARBA00023014"/>
    </source>
</evidence>
<dbReference type="Proteomes" id="UP000190911">
    <property type="component" value="Chromosome I"/>
</dbReference>
<keyword evidence="5" id="KW-0001">2Fe-2S</keyword>
<evidence type="ECO:0000256" key="5">
    <source>
        <dbReference type="ARBA" id="ARBA00022714"/>
    </source>
</evidence>
<evidence type="ECO:0000256" key="6">
    <source>
        <dbReference type="ARBA" id="ARBA00022723"/>
    </source>
</evidence>
<dbReference type="Gene3D" id="2.40.30.10">
    <property type="entry name" value="Translation factors"/>
    <property type="match status" value="1"/>
</dbReference>
<dbReference type="InParanoid" id="A0A1M7F9I0"/>
<evidence type="ECO:0000313" key="16">
    <source>
        <dbReference type="Proteomes" id="UP000190911"/>
    </source>
</evidence>
<accession>A0A1M7F9I0</accession>
<dbReference type="GO" id="GO:0016491">
    <property type="term" value="F:oxidoreductase activity"/>
    <property type="evidence" value="ECO:0007669"/>
    <property type="project" value="UniProtKB-KW"/>
</dbReference>
<dbReference type="EMBL" id="LT670847">
    <property type="protein sequence ID" value="SHM00676.1"/>
    <property type="molecule type" value="Genomic_DNA"/>
</dbReference>
<sequence length="428" mass="47984">MPNLRTSVTLFLLLAVQLSFWNPGLSYEHFLTLNGYLAINFMSITMLLATRPGWFESPLGGLDRMYQLHKWTGILAVIFALAHWLIEMADDALEARFGTDRSLKEANFSGLLDSLQDGAEDLGEPGLYLLVFLVVITLIRWVPYGYWRYLHRAMPLIYLALAAHAVLLAPLKWWQQPIGWLMALLMVGGAIASLQSLTGQIGRSRRYKGLVQAVKQTSVNITEVVCDMGNRWPGHRAGQFALVTFDRIEGAHPFSLSCANNASGQLSFQIKALGDYTRKIPKQLRSGQAVTLEGPYGRFNLDSGRKSAQQIWVAGGIGITPFLAELENRLINTEKERPAVTLHYCTAGAANDPMVTRVRQLTQQLPDIALHIHDSKQGQRLTANQLRIQNRKVDIWFCGPQGLAKALRSGLKQQSVSLRFHQEFLEFR</sequence>
<evidence type="ECO:0000256" key="1">
    <source>
        <dbReference type="ARBA" id="ARBA00001974"/>
    </source>
</evidence>
<evidence type="ECO:0000256" key="2">
    <source>
        <dbReference type="ARBA" id="ARBA00004141"/>
    </source>
</evidence>
<dbReference type="CDD" id="cd06198">
    <property type="entry name" value="FNR_like_3"/>
    <property type="match status" value="1"/>
</dbReference>
<evidence type="ECO:0000256" key="4">
    <source>
        <dbReference type="ARBA" id="ARBA00022692"/>
    </source>
</evidence>
<keyword evidence="3" id="KW-0285">Flavoprotein</keyword>
<evidence type="ECO:0000256" key="12">
    <source>
        <dbReference type="ARBA" id="ARBA00023136"/>
    </source>
</evidence>
<dbReference type="InterPro" id="IPR050415">
    <property type="entry name" value="MRET"/>
</dbReference>
<dbReference type="SUPFAM" id="SSF52343">
    <property type="entry name" value="Ferredoxin reductase-like, C-terminal NADP-linked domain"/>
    <property type="match status" value="1"/>
</dbReference>
<dbReference type="RefSeq" id="WP_079551417.1">
    <property type="nucleotide sequence ID" value="NZ_LT670847.1"/>
</dbReference>
<keyword evidence="4 13" id="KW-0812">Transmembrane</keyword>
<comment type="subcellular location">
    <subcellularLocation>
        <location evidence="2">Membrane</location>
        <topology evidence="2">Multi-pass membrane protein</topology>
    </subcellularLocation>
</comment>
<dbReference type="Pfam" id="PF08022">
    <property type="entry name" value="FAD_binding_8"/>
    <property type="match status" value="1"/>
</dbReference>
<keyword evidence="6" id="KW-0479">Metal-binding</keyword>
<dbReference type="STRING" id="29571.SAMN05878437_0747"/>
<evidence type="ECO:0000256" key="8">
    <source>
        <dbReference type="ARBA" id="ARBA00022989"/>
    </source>
</evidence>
<dbReference type="Pfam" id="PF01794">
    <property type="entry name" value="Ferric_reduct"/>
    <property type="match status" value="1"/>
</dbReference>
<comment type="cofactor">
    <cofactor evidence="1">
        <name>FAD</name>
        <dbReference type="ChEBI" id="CHEBI:57692"/>
    </cofactor>
</comment>
<dbReference type="GO" id="GO:0051537">
    <property type="term" value="F:2 iron, 2 sulfur cluster binding"/>
    <property type="evidence" value="ECO:0007669"/>
    <property type="project" value="UniProtKB-KW"/>
</dbReference>
<dbReference type="InterPro" id="IPR017927">
    <property type="entry name" value="FAD-bd_FR_type"/>
</dbReference>
<dbReference type="OrthoDB" id="9796486at2"/>
<keyword evidence="10" id="KW-0408">Iron</keyword>
<dbReference type="PANTHER" id="PTHR47354">
    <property type="entry name" value="NADH OXIDOREDUCTASE HCR"/>
    <property type="match status" value="1"/>
</dbReference>
<feature type="domain" description="FAD-binding FR-type" evidence="14">
    <location>
        <begin position="204"/>
        <end position="302"/>
    </location>
</feature>
<keyword evidence="16" id="KW-1185">Reference proteome</keyword>
<dbReference type="Gene3D" id="3.40.50.80">
    <property type="entry name" value="Nucleotide-binding domain of ferredoxin-NADP reductase (FNR) module"/>
    <property type="match status" value="1"/>
</dbReference>
<evidence type="ECO:0000256" key="7">
    <source>
        <dbReference type="ARBA" id="ARBA00022827"/>
    </source>
</evidence>
<proteinExistence type="predicted"/>
<organism evidence="15 16">
    <name type="scientific">Vreelandella subglaciescola</name>
    <dbReference type="NCBI Taxonomy" id="29571"/>
    <lineage>
        <taxon>Bacteria</taxon>
        <taxon>Pseudomonadati</taxon>
        <taxon>Pseudomonadota</taxon>
        <taxon>Gammaproteobacteria</taxon>
        <taxon>Oceanospirillales</taxon>
        <taxon>Halomonadaceae</taxon>
        <taxon>Vreelandella</taxon>
    </lineage>
</organism>
<evidence type="ECO:0000256" key="3">
    <source>
        <dbReference type="ARBA" id="ARBA00022630"/>
    </source>
</evidence>
<dbReference type="SUPFAM" id="SSF63380">
    <property type="entry name" value="Riboflavin synthase domain-like"/>
    <property type="match status" value="1"/>
</dbReference>
<dbReference type="InterPro" id="IPR013112">
    <property type="entry name" value="FAD-bd_8"/>
</dbReference>
<dbReference type="GO" id="GO:0016020">
    <property type="term" value="C:membrane"/>
    <property type="evidence" value="ECO:0007669"/>
    <property type="project" value="UniProtKB-SubCell"/>
</dbReference>
<feature type="transmembrane region" description="Helical" evidence="13">
    <location>
        <begin position="126"/>
        <end position="144"/>
    </location>
</feature>
<keyword evidence="8 13" id="KW-1133">Transmembrane helix</keyword>
<evidence type="ECO:0000313" key="15">
    <source>
        <dbReference type="EMBL" id="SHM00676.1"/>
    </source>
</evidence>
<keyword evidence="12 13" id="KW-0472">Membrane</keyword>
<dbReference type="InterPro" id="IPR013130">
    <property type="entry name" value="Fe3_Rdtase_TM_dom"/>
</dbReference>
<feature type="transmembrane region" description="Helical" evidence="13">
    <location>
        <begin position="156"/>
        <end position="174"/>
    </location>
</feature>
<feature type="transmembrane region" description="Helical" evidence="13">
    <location>
        <begin position="36"/>
        <end position="56"/>
    </location>
</feature>
<dbReference type="PANTHER" id="PTHR47354:SF8">
    <property type="entry name" value="1,2-PHENYLACETYL-COA EPOXIDASE, SUBUNIT E"/>
    <property type="match status" value="1"/>
</dbReference>
<evidence type="ECO:0000256" key="9">
    <source>
        <dbReference type="ARBA" id="ARBA00023002"/>
    </source>
</evidence>
<feature type="transmembrane region" description="Helical" evidence="13">
    <location>
        <begin position="180"/>
        <end position="198"/>
    </location>
</feature>
<keyword evidence="9" id="KW-0560">Oxidoreductase</keyword>
<dbReference type="GO" id="GO:0046872">
    <property type="term" value="F:metal ion binding"/>
    <property type="evidence" value="ECO:0007669"/>
    <property type="project" value="UniProtKB-KW"/>
</dbReference>
<dbReference type="GO" id="GO:0050660">
    <property type="term" value="F:flavin adenine dinucleotide binding"/>
    <property type="evidence" value="ECO:0007669"/>
    <property type="project" value="TreeGrafter"/>
</dbReference>
<dbReference type="AlphaFoldDB" id="A0A1M7F9I0"/>
<keyword evidence="11" id="KW-0411">Iron-sulfur</keyword>
<protein>
    <submittedName>
        <fullName evidence="15">Predicted ferric reductase</fullName>
    </submittedName>
</protein>
<keyword evidence="7" id="KW-0274">FAD</keyword>
<feature type="transmembrane region" description="Helical" evidence="13">
    <location>
        <begin position="68"/>
        <end position="86"/>
    </location>
</feature>
<evidence type="ECO:0000256" key="13">
    <source>
        <dbReference type="SAM" id="Phobius"/>
    </source>
</evidence>
<gene>
    <name evidence="15" type="ORF">SAMN05878437_0747</name>
</gene>
<evidence type="ECO:0000259" key="14">
    <source>
        <dbReference type="PROSITE" id="PS51384"/>
    </source>
</evidence>
<dbReference type="InterPro" id="IPR039261">
    <property type="entry name" value="FNR_nucleotide-bd"/>
</dbReference>
<name>A0A1M7F9I0_9GAMM</name>
<dbReference type="PROSITE" id="PS51384">
    <property type="entry name" value="FAD_FR"/>
    <property type="match status" value="1"/>
</dbReference>